<name>A0ABV5EZ88_9FLAO</name>
<dbReference type="RefSeq" id="WP_382381686.1">
    <property type="nucleotide sequence ID" value="NZ_JBHMEZ010000003.1"/>
</dbReference>
<dbReference type="InterPro" id="IPR000182">
    <property type="entry name" value="GNAT_dom"/>
</dbReference>
<dbReference type="EC" id="2.3.-.-" evidence="4"/>
<organism evidence="4 5">
    <name type="scientific">Formosa undariae</name>
    <dbReference type="NCBI Taxonomy" id="1325436"/>
    <lineage>
        <taxon>Bacteria</taxon>
        <taxon>Pseudomonadati</taxon>
        <taxon>Bacteroidota</taxon>
        <taxon>Flavobacteriia</taxon>
        <taxon>Flavobacteriales</taxon>
        <taxon>Flavobacteriaceae</taxon>
        <taxon>Formosa</taxon>
    </lineage>
</organism>
<comment type="caution">
    <text evidence="4">The sequence shown here is derived from an EMBL/GenBank/DDBJ whole genome shotgun (WGS) entry which is preliminary data.</text>
</comment>
<keyword evidence="2 4" id="KW-0012">Acyltransferase</keyword>
<dbReference type="CDD" id="cd04301">
    <property type="entry name" value="NAT_SF"/>
    <property type="match status" value="1"/>
</dbReference>
<dbReference type="InterPro" id="IPR016181">
    <property type="entry name" value="Acyl_CoA_acyltransferase"/>
</dbReference>
<evidence type="ECO:0000256" key="1">
    <source>
        <dbReference type="ARBA" id="ARBA00022679"/>
    </source>
</evidence>
<keyword evidence="1 4" id="KW-0808">Transferase</keyword>
<dbReference type="GO" id="GO:0016746">
    <property type="term" value="F:acyltransferase activity"/>
    <property type="evidence" value="ECO:0007669"/>
    <property type="project" value="UniProtKB-KW"/>
</dbReference>
<gene>
    <name evidence="4" type="ORF">ACFFVB_05360</name>
</gene>
<dbReference type="PANTHER" id="PTHR43877">
    <property type="entry name" value="AMINOALKYLPHOSPHONATE N-ACETYLTRANSFERASE-RELATED-RELATED"/>
    <property type="match status" value="1"/>
</dbReference>
<evidence type="ECO:0000313" key="5">
    <source>
        <dbReference type="Proteomes" id="UP001589605"/>
    </source>
</evidence>
<dbReference type="PANTHER" id="PTHR43877:SF2">
    <property type="entry name" value="AMINOALKYLPHOSPHONATE N-ACETYLTRANSFERASE-RELATED"/>
    <property type="match status" value="1"/>
</dbReference>
<evidence type="ECO:0000256" key="2">
    <source>
        <dbReference type="ARBA" id="ARBA00023315"/>
    </source>
</evidence>
<keyword evidence="5" id="KW-1185">Reference proteome</keyword>
<evidence type="ECO:0000313" key="4">
    <source>
        <dbReference type="EMBL" id="MFB9052502.1"/>
    </source>
</evidence>
<proteinExistence type="predicted"/>
<dbReference type="PROSITE" id="PS51186">
    <property type="entry name" value="GNAT"/>
    <property type="match status" value="1"/>
</dbReference>
<sequence length="152" mass="17560">MTIREATVNDIYAIVELLSDDDLGKTREQLESPISVDYNNAFHIINSDPNQELMVVENEAKAVIATFQLTFIQYLNYCGGLRVQIEAVQVRKDLRGIGVGKHIFEWTIERAKERHAVILQLTSDKRRPRAIKFYEDLGFTATHEGMKMHFKY</sequence>
<accession>A0ABV5EZ88</accession>
<dbReference type="EMBL" id="JBHMEZ010000003">
    <property type="protein sequence ID" value="MFB9052502.1"/>
    <property type="molecule type" value="Genomic_DNA"/>
</dbReference>
<feature type="domain" description="N-acetyltransferase" evidence="3">
    <location>
        <begin position="1"/>
        <end position="152"/>
    </location>
</feature>
<dbReference type="Gene3D" id="3.40.630.30">
    <property type="match status" value="1"/>
</dbReference>
<evidence type="ECO:0000259" key="3">
    <source>
        <dbReference type="PROSITE" id="PS51186"/>
    </source>
</evidence>
<reference evidence="4 5" key="1">
    <citation type="submission" date="2024-09" db="EMBL/GenBank/DDBJ databases">
        <authorList>
            <person name="Sun Q."/>
            <person name="Mori K."/>
        </authorList>
    </citation>
    <scope>NUCLEOTIDE SEQUENCE [LARGE SCALE GENOMIC DNA]</scope>
    <source>
        <strain evidence="4 5">CECT 8286</strain>
    </source>
</reference>
<protein>
    <submittedName>
        <fullName evidence="4">GNAT family N-acetyltransferase</fullName>
        <ecNumber evidence="4">2.3.-.-</ecNumber>
    </submittedName>
</protein>
<dbReference type="SUPFAM" id="SSF55729">
    <property type="entry name" value="Acyl-CoA N-acyltransferases (Nat)"/>
    <property type="match status" value="1"/>
</dbReference>
<dbReference type="InterPro" id="IPR050832">
    <property type="entry name" value="Bact_Acetyltransf"/>
</dbReference>
<dbReference type="Proteomes" id="UP001589605">
    <property type="component" value="Unassembled WGS sequence"/>
</dbReference>
<dbReference type="Pfam" id="PF00583">
    <property type="entry name" value="Acetyltransf_1"/>
    <property type="match status" value="1"/>
</dbReference>